<feature type="region of interest" description="Disordered" evidence="1">
    <location>
        <begin position="209"/>
        <end position="228"/>
    </location>
</feature>
<sequence>MAEENNLSLDTETSYEELSDNNVEGGLKNDSLTESNIGQSDIKNSKSNPLSKVSDRDHDNLNVKDTKLNKTDGKEKEIDFLIKSLKEDSCVESSVDSSELLQSIDKQNTTKEDEVERETIVSENYYDTNVGSSDLSLEESVDRNDKIKTLSDGQHESFESTNFTTVHPRQSMNSSASIERNEGEQTCEIKCASAKFFDEAQVMIANKGQRQRLHKNKPPETFASTDSERQNSSEFASFYHFLIEEEQTVLDNIDTSLDKYRTQNRSCEQLCGSVVEYEADLMSKSLSLMEKDDPFGINLNFVPGFSNSNRERVFTDIGLESLMNDFITVGPATISLFRIVCLS</sequence>
<name>A0A8S3RMG0_MYTED</name>
<feature type="compositionally biased region" description="Polar residues" evidence="1">
    <location>
        <begin position="1"/>
        <end position="12"/>
    </location>
</feature>
<gene>
    <name evidence="2" type="ORF">MEDL_22272</name>
</gene>
<feature type="compositionally biased region" description="Basic and acidic residues" evidence="1">
    <location>
        <begin position="53"/>
        <end position="68"/>
    </location>
</feature>
<evidence type="ECO:0000256" key="1">
    <source>
        <dbReference type="SAM" id="MobiDB-lite"/>
    </source>
</evidence>
<proteinExistence type="predicted"/>
<dbReference type="EMBL" id="CAJPWZ010001100">
    <property type="protein sequence ID" value="CAG2208056.1"/>
    <property type="molecule type" value="Genomic_DNA"/>
</dbReference>
<feature type="compositionally biased region" description="Polar residues" evidence="1">
    <location>
        <begin position="30"/>
        <end position="51"/>
    </location>
</feature>
<keyword evidence="3" id="KW-1185">Reference proteome</keyword>
<reference evidence="2" key="1">
    <citation type="submission" date="2021-03" db="EMBL/GenBank/DDBJ databases">
        <authorList>
            <person name="Bekaert M."/>
        </authorList>
    </citation>
    <scope>NUCLEOTIDE SEQUENCE</scope>
</reference>
<dbReference type="AlphaFoldDB" id="A0A8S3RMG0"/>
<evidence type="ECO:0000313" key="3">
    <source>
        <dbReference type="Proteomes" id="UP000683360"/>
    </source>
</evidence>
<feature type="region of interest" description="Disordered" evidence="1">
    <location>
        <begin position="1"/>
        <end position="68"/>
    </location>
</feature>
<accession>A0A8S3RMG0</accession>
<evidence type="ECO:0000313" key="2">
    <source>
        <dbReference type="EMBL" id="CAG2208056.1"/>
    </source>
</evidence>
<protein>
    <submittedName>
        <fullName evidence="2">Uncharacterized protein</fullName>
    </submittedName>
</protein>
<comment type="caution">
    <text evidence="2">The sequence shown here is derived from an EMBL/GenBank/DDBJ whole genome shotgun (WGS) entry which is preliminary data.</text>
</comment>
<dbReference type="Proteomes" id="UP000683360">
    <property type="component" value="Unassembled WGS sequence"/>
</dbReference>
<organism evidence="2 3">
    <name type="scientific">Mytilus edulis</name>
    <name type="common">Blue mussel</name>
    <dbReference type="NCBI Taxonomy" id="6550"/>
    <lineage>
        <taxon>Eukaryota</taxon>
        <taxon>Metazoa</taxon>
        <taxon>Spiralia</taxon>
        <taxon>Lophotrochozoa</taxon>
        <taxon>Mollusca</taxon>
        <taxon>Bivalvia</taxon>
        <taxon>Autobranchia</taxon>
        <taxon>Pteriomorphia</taxon>
        <taxon>Mytilida</taxon>
        <taxon>Mytiloidea</taxon>
        <taxon>Mytilidae</taxon>
        <taxon>Mytilinae</taxon>
        <taxon>Mytilus</taxon>
    </lineage>
</organism>